<comment type="caution">
    <text evidence="10">The sequence shown here is derived from an EMBL/GenBank/DDBJ whole genome shotgun (WGS) entry which is preliminary data.</text>
</comment>
<dbReference type="AlphaFoldDB" id="A0A4R0KJX0"/>
<dbReference type="GO" id="GO:0003677">
    <property type="term" value="F:DNA binding"/>
    <property type="evidence" value="ECO:0007669"/>
    <property type="project" value="UniProtKB-KW"/>
</dbReference>
<evidence type="ECO:0000256" key="3">
    <source>
        <dbReference type="ARBA" id="ARBA00022490"/>
    </source>
</evidence>
<dbReference type="CDD" id="cd00140">
    <property type="entry name" value="beta_clamp"/>
    <property type="match status" value="1"/>
</dbReference>
<evidence type="ECO:0000256" key="6">
    <source>
        <dbReference type="ARBA" id="ARBA00022705"/>
    </source>
</evidence>
<dbReference type="OrthoDB" id="9801841at2"/>
<reference evidence="10 11" key="1">
    <citation type="submission" date="2019-02" db="EMBL/GenBank/DDBJ databases">
        <title>Kribbella capetownensis sp. nov. and Kribbella speibonae sp. nov., isolated from soil.</title>
        <authorList>
            <person name="Curtis S.M."/>
            <person name="Norton I."/>
            <person name="Everest G.J."/>
            <person name="Meyers P.R."/>
        </authorList>
    </citation>
    <scope>NUCLEOTIDE SEQUENCE [LARGE SCALE GENOMIC DNA]</scope>
    <source>
        <strain evidence="10 11">NRRL B-24813</strain>
    </source>
</reference>
<dbReference type="InterPro" id="IPR001001">
    <property type="entry name" value="DNA_polIII_beta"/>
</dbReference>
<organism evidence="10 11">
    <name type="scientific">Kribbella pittospori</name>
    <dbReference type="NCBI Taxonomy" id="722689"/>
    <lineage>
        <taxon>Bacteria</taxon>
        <taxon>Bacillati</taxon>
        <taxon>Actinomycetota</taxon>
        <taxon>Actinomycetes</taxon>
        <taxon>Propionibacteriales</taxon>
        <taxon>Kribbellaceae</taxon>
        <taxon>Kribbella</taxon>
    </lineage>
</organism>
<comment type="similarity">
    <text evidence="2">Belongs to the beta sliding clamp family.</text>
</comment>
<dbReference type="Pfam" id="PF02767">
    <property type="entry name" value="DNA_pol3_beta_2"/>
    <property type="match status" value="1"/>
</dbReference>
<name>A0A4R0KJX0_9ACTN</name>
<evidence type="ECO:0000256" key="5">
    <source>
        <dbReference type="ARBA" id="ARBA00022695"/>
    </source>
</evidence>
<proteinExistence type="inferred from homology"/>
<keyword evidence="3" id="KW-0963">Cytoplasm</keyword>
<evidence type="ECO:0000259" key="9">
    <source>
        <dbReference type="Pfam" id="PF02767"/>
    </source>
</evidence>
<dbReference type="PANTHER" id="PTHR30478:SF0">
    <property type="entry name" value="BETA SLIDING CLAMP"/>
    <property type="match status" value="1"/>
</dbReference>
<evidence type="ECO:0000313" key="11">
    <source>
        <dbReference type="Proteomes" id="UP000291144"/>
    </source>
</evidence>
<evidence type="ECO:0000256" key="4">
    <source>
        <dbReference type="ARBA" id="ARBA00022679"/>
    </source>
</evidence>
<evidence type="ECO:0000256" key="7">
    <source>
        <dbReference type="ARBA" id="ARBA00022932"/>
    </source>
</evidence>
<dbReference type="GO" id="GO:0008408">
    <property type="term" value="F:3'-5' exonuclease activity"/>
    <property type="evidence" value="ECO:0007669"/>
    <property type="project" value="InterPro"/>
</dbReference>
<dbReference type="GO" id="GO:0009360">
    <property type="term" value="C:DNA polymerase III complex"/>
    <property type="evidence" value="ECO:0007669"/>
    <property type="project" value="InterPro"/>
</dbReference>
<keyword evidence="4" id="KW-0808">Transferase</keyword>
<sequence length="203" mass="21252">MLAALDCVLVEVGADEVVFVATDRYRLAVRTVRPVEFGGAAGRVLVRADELAGLSRWAAAGEVVELEIRGEGAVIVRDGESREIALVDAEYPAYQGILDGLAPPVCRVVVDRAALRAALEGREVVAFDIGSGELRIDGGEPLEVIGSGAARLGFTASLLAAALDVSVGPDVLLEICSQDRPVVVRSADQGTFTTLVMPVRLDG</sequence>
<keyword evidence="8" id="KW-0238">DNA-binding</keyword>
<evidence type="ECO:0000256" key="2">
    <source>
        <dbReference type="ARBA" id="ARBA00010752"/>
    </source>
</evidence>
<evidence type="ECO:0000313" key="10">
    <source>
        <dbReference type="EMBL" id="TCC55995.1"/>
    </source>
</evidence>
<keyword evidence="11" id="KW-1185">Reference proteome</keyword>
<dbReference type="GO" id="GO:0005737">
    <property type="term" value="C:cytoplasm"/>
    <property type="evidence" value="ECO:0007669"/>
    <property type="project" value="UniProtKB-SubCell"/>
</dbReference>
<keyword evidence="6" id="KW-0235">DNA replication</keyword>
<accession>A0A4R0KJX0</accession>
<comment type="subcellular location">
    <subcellularLocation>
        <location evidence="1">Cytoplasm</location>
    </subcellularLocation>
</comment>
<keyword evidence="7" id="KW-0239">DNA-directed DNA polymerase</keyword>
<keyword evidence="5" id="KW-0548">Nucleotidyltransferase</keyword>
<dbReference type="Gene3D" id="3.10.150.10">
    <property type="entry name" value="DNA Polymerase III, subunit A, domain 2"/>
    <property type="match status" value="2"/>
</dbReference>
<dbReference type="InterPro" id="IPR022637">
    <property type="entry name" value="DNA_polIII_beta_cen"/>
</dbReference>
<evidence type="ECO:0000256" key="1">
    <source>
        <dbReference type="ARBA" id="ARBA00004496"/>
    </source>
</evidence>
<dbReference type="EMBL" id="SJKB01000014">
    <property type="protein sequence ID" value="TCC55995.1"/>
    <property type="molecule type" value="Genomic_DNA"/>
</dbReference>
<gene>
    <name evidence="10" type="ORF">E0H73_34550</name>
</gene>
<evidence type="ECO:0000256" key="8">
    <source>
        <dbReference type="ARBA" id="ARBA00023125"/>
    </source>
</evidence>
<feature type="domain" description="DNA polymerase III beta sliding clamp central" evidence="9">
    <location>
        <begin position="4"/>
        <end position="92"/>
    </location>
</feature>
<dbReference type="GO" id="GO:0006271">
    <property type="term" value="P:DNA strand elongation involved in DNA replication"/>
    <property type="evidence" value="ECO:0007669"/>
    <property type="project" value="TreeGrafter"/>
</dbReference>
<dbReference type="InterPro" id="IPR046938">
    <property type="entry name" value="DNA_clamp_sf"/>
</dbReference>
<protein>
    <recommendedName>
        <fullName evidence="9">DNA polymerase III beta sliding clamp central domain-containing protein</fullName>
    </recommendedName>
</protein>
<dbReference type="PANTHER" id="PTHR30478">
    <property type="entry name" value="DNA POLYMERASE III SUBUNIT BETA"/>
    <property type="match status" value="1"/>
</dbReference>
<dbReference type="SUPFAM" id="SSF55979">
    <property type="entry name" value="DNA clamp"/>
    <property type="match status" value="2"/>
</dbReference>
<dbReference type="GO" id="GO:0003887">
    <property type="term" value="F:DNA-directed DNA polymerase activity"/>
    <property type="evidence" value="ECO:0007669"/>
    <property type="project" value="UniProtKB-KW"/>
</dbReference>
<dbReference type="Proteomes" id="UP000291144">
    <property type="component" value="Unassembled WGS sequence"/>
</dbReference>